<accession>A0A165DAV0</accession>
<dbReference type="Proteomes" id="UP000076871">
    <property type="component" value="Unassembled WGS sequence"/>
</dbReference>
<keyword evidence="8" id="KW-1185">Reference proteome</keyword>
<keyword evidence="3" id="KW-0285">Flavoprotein</keyword>
<comment type="cofactor">
    <cofactor evidence="1">
        <name>FAD</name>
        <dbReference type="ChEBI" id="CHEBI:57692"/>
    </cofactor>
</comment>
<evidence type="ECO:0000256" key="3">
    <source>
        <dbReference type="ARBA" id="ARBA00022630"/>
    </source>
</evidence>
<dbReference type="InterPro" id="IPR050346">
    <property type="entry name" value="FMO-like"/>
</dbReference>
<evidence type="ECO:0000313" key="7">
    <source>
        <dbReference type="EMBL" id="KZT04453.1"/>
    </source>
</evidence>
<dbReference type="STRING" id="1314785.A0A165DAV0"/>
<evidence type="ECO:0000256" key="5">
    <source>
        <dbReference type="ARBA" id="ARBA00022857"/>
    </source>
</evidence>
<protein>
    <submittedName>
        <fullName evidence="7">FAD/NAD-P-binding domain-containing protein</fullName>
    </submittedName>
</protein>
<evidence type="ECO:0000256" key="4">
    <source>
        <dbReference type="ARBA" id="ARBA00022827"/>
    </source>
</evidence>
<reference evidence="7 8" key="1">
    <citation type="journal article" date="2016" name="Mol. Biol. Evol.">
        <title>Comparative Genomics of Early-Diverging Mushroom-Forming Fungi Provides Insights into the Origins of Lignocellulose Decay Capabilities.</title>
        <authorList>
            <person name="Nagy L.G."/>
            <person name="Riley R."/>
            <person name="Tritt A."/>
            <person name="Adam C."/>
            <person name="Daum C."/>
            <person name="Floudas D."/>
            <person name="Sun H."/>
            <person name="Yadav J.S."/>
            <person name="Pangilinan J."/>
            <person name="Larsson K.H."/>
            <person name="Matsuura K."/>
            <person name="Barry K."/>
            <person name="Labutti K."/>
            <person name="Kuo R."/>
            <person name="Ohm R.A."/>
            <person name="Bhattacharya S.S."/>
            <person name="Shirouzu T."/>
            <person name="Yoshinaga Y."/>
            <person name="Martin F.M."/>
            <person name="Grigoriev I.V."/>
            <person name="Hibbett D.S."/>
        </authorList>
    </citation>
    <scope>NUCLEOTIDE SEQUENCE [LARGE SCALE GENOMIC DNA]</scope>
    <source>
        <strain evidence="7 8">93-53</strain>
    </source>
</reference>
<dbReference type="PANTHER" id="PTHR23023">
    <property type="entry name" value="DIMETHYLANILINE MONOOXYGENASE"/>
    <property type="match status" value="1"/>
</dbReference>
<dbReference type="InterPro" id="IPR020946">
    <property type="entry name" value="Flavin_mOase-like"/>
</dbReference>
<proteinExistence type="inferred from homology"/>
<dbReference type="InParanoid" id="A0A165DAV0"/>
<dbReference type="GO" id="GO:0004499">
    <property type="term" value="F:N,N-dimethylaniline monooxygenase activity"/>
    <property type="evidence" value="ECO:0007669"/>
    <property type="project" value="InterPro"/>
</dbReference>
<name>A0A165DAV0_9APHY</name>
<dbReference type="GO" id="GO:0050660">
    <property type="term" value="F:flavin adenine dinucleotide binding"/>
    <property type="evidence" value="ECO:0007669"/>
    <property type="project" value="InterPro"/>
</dbReference>
<comment type="similarity">
    <text evidence="2">Belongs to the FMO family.</text>
</comment>
<dbReference type="OrthoDB" id="66881at2759"/>
<dbReference type="EMBL" id="KV427636">
    <property type="protein sequence ID" value="KZT04453.1"/>
    <property type="molecule type" value="Genomic_DNA"/>
</dbReference>
<dbReference type="RefSeq" id="XP_040762193.1">
    <property type="nucleotide sequence ID" value="XM_040901866.1"/>
</dbReference>
<dbReference type="AlphaFoldDB" id="A0A165DAV0"/>
<dbReference type="GeneID" id="63818897"/>
<dbReference type="FunFam" id="3.50.50.60:FF:000023">
    <property type="entry name" value="Dimethylaniline monooxygenase [N-oxide-forming]"/>
    <property type="match status" value="1"/>
</dbReference>
<dbReference type="GO" id="GO:0050661">
    <property type="term" value="F:NADP binding"/>
    <property type="evidence" value="ECO:0007669"/>
    <property type="project" value="InterPro"/>
</dbReference>
<dbReference type="FunCoup" id="A0A165DAV0">
    <property type="interactions" value="28"/>
</dbReference>
<evidence type="ECO:0000256" key="2">
    <source>
        <dbReference type="ARBA" id="ARBA00009183"/>
    </source>
</evidence>
<evidence type="ECO:0000256" key="1">
    <source>
        <dbReference type="ARBA" id="ARBA00001974"/>
    </source>
</evidence>
<dbReference type="Pfam" id="PF00743">
    <property type="entry name" value="FMO-like"/>
    <property type="match status" value="2"/>
</dbReference>
<keyword evidence="4" id="KW-0274">FAD</keyword>
<dbReference type="SUPFAM" id="SSF51905">
    <property type="entry name" value="FAD/NAD(P)-binding domain"/>
    <property type="match status" value="2"/>
</dbReference>
<evidence type="ECO:0000313" key="8">
    <source>
        <dbReference type="Proteomes" id="UP000076871"/>
    </source>
</evidence>
<evidence type="ECO:0000256" key="6">
    <source>
        <dbReference type="ARBA" id="ARBA00023002"/>
    </source>
</evidence>
<keyword evidence="6" id="KW-0560">Oxidoreductase</keyword>
<keyword evidence="5" id="KW-0521">NADP</keyword>
<organism evidence="7 8">
    <name type="scientific">Laetiporus sulphureus 93-53</name>
    <dbReference type="NCBI Taxonomy" id="1314785"/>
    <lineage>
        <taxon>Eukaryota</taxon>
        <taxon>Fungi</taxon>
        <taxon>Dikarya</taxon>
        <taxon>Basidiomycota</taxon>
        <taxon>Agaricomycotina</taxon>
        <taxon>Agaricomycetes</taxon>
        <taxon>Polyporales</taxon>
        <taxon>Laetiporus</taxon>
    </lineage>
</organism>
<sequence>MLSTLLYAVHAASSLLRLRLWDVPQFPSLVSVHDLNHQQFMHAPSGATKSIAIVGAGSGGLAALKTILDVASDINANWEVVLYEQHRDVGGLWLADAPGPEPDPPELPESPVYPLLITNTANPTMTYPHVPFPPGTSLFPSWKAVLQYHEDFAKRFDLTPHIRLNHTVVSTQWHGHDDFGDWHVEVHSPSPDADSGEEVVLKRTFDHLVVATGHNHYPHIPTWNGTDDWLANSRAGSPKRQIVHSIYYRHPKDYANQSVVLVGTGASGRDIALQVGPLARVVYQSVRENKTTTPGADVIEKPEIAYFTSDTIVFIDGTVVEEVDTVILATGYEFRIPFLTAPHASTLVTNPNTRETSTTAQYPVTNLRYIFPLYRHIFSLAPAVPPTALTFIGLPVLIANCPSDYAQGMFIAHAFANESLLPPREEMLAELVAREEALRAQGFDPYFVGHRLQNDNEAQTYQDDLVEYLKKHGALPDDGQKYVEQWRRMGRQEGPLIYRGWQRVRSLGEEDEWLRNVRTEDEWADLLRRLAEWQRKKWEEDGHQPVSAAVFPDEYDL</sequence>
<dbReference type="Gene3D" id="3.50.50.60">
    <property type="entry name" value="FAD/NAD(P)-binding domain"/>
    <property type="match status" value="2"/>
</dbReference>
<gene>
    <name evidence="7" type="ORF">LAESUDRAFT_294766</name>
</gene>
<dbReference type="InterPro" id="IPR036188">
    <property type="entry name" value="FAD/NAD-bd_sf"/>
</dbReference>